<dbReference type="SUPFAM" id="SSF51735">
    <property type="entry name" value="NAD(P)-binding Rossmann-fold domains"/>
    <property type="match status" value="1"/>
</dbReference>
<dbReference type="KEGG" id="ela:UCREL1_3370"/>
<name>M7TSI9_EUTLA</name>
<keyword evidence="3" id="KW-1185">Reference proteome</keyword>
<protein>
    <submittedName>
        <fullName evidence="2">Putative short-chain dehydrogenase reductase family protein</fullName>
    </submittedName>
</protein>
<dbReference type="OMA" id="AMYATSK"/>
<evidence type="ECO:0000313" key="2">
    <source>
        <dbReference type="EMBL" id="EMR69605.1"/>
    </source>
</evidence>
<sequence length="346" mass="37423">MGILSQMYMKHVNIPLPPAGTFKGQAVLITGGASGLGLAAAAHFVNLGAQEVIITSRNAARASGALSTLERETQGRSKDVVRVETLDMTSYASVAALSAEIKKVRAGRGGIDYMILNAGTYGVDFTMAGEGWEQNILVNVLSTVLLGLLLIPWLKEERANRATPAHLSVVSSGQHVNPDIGTWATWIPEGVLQHFNKPENWPGPIPMYAATKLMDVYAFDELSKRALGPDGRPQVIVNTMCPGPVKTDLSRHFSEKYAAFVVVRTIFTGLFAKSSADGARTYVAVGLTKEDEHGKFVQFYQPEGDYKKAARTNIMSAAGREMQSQIWTEITTELSAKVPEVKDILG</sequence>
<reference evidence="3" key="1">
    <citation type="journal article" date="2013" name="Genome Announc.">
        <title>Draft genome sequence of the grapevine dieback fungus Eutypa lata UCR-EL1.</title>
        <authorList>
            <person name="Blanco-Ulate B."/>
            <person name="Rolshausen P.E."/>
            <person name="Cantu D."/>
        </authorList>
    </citation>
    <scope>NUCLEOTIDE SEQUENCE [LARGE SCALE GENOMIC DNA]</scope>
    <source>
        <strain evidence="3">UCR-EL1</strain>
    </source>
</reference>
<accession>M7TSI9</accession>
<evidence type="ECO:0000256" key="1">
    <source>
        <dbReference type="ARBA" id="ARBA00023002"/>
    </source>
</evidence>
<dbReference type="InterPro" id="IPR036291">
    <property type="entry name" value="NAD(P)-bd_dom_sf"/>
</dbReference>
<dbReference type="AlphaFoldDB" id="M7TSI9"/>
<dbReference type="EMBL" id="KB706046">
    <property type="protein sequence ID" value="EMR69605.1"/>
    <property type="molecule type" value="Genomic_DNA"/>
</dbReference>
<evidence type="ECO:0000313" key="3">
    <source>
        <dbReference type="Proteomes" id="UP000012174"/>
    </source>
</evidence>
<keyword evidence="1" id="KW-0560">Oxidoreductase</keyword>
<organism evidence="2 3">
    <name type="scientific">Eutypa lata (strain UCR-EL1)</name>
    <name type="common">Grapevine dieback disease fungus</name>
    <name type="synonym">Eutypa armeniacae</name>
    <dbReference type="NCBI Taxonomy" id="1287681"/>
    <lineage>
        <taxon>Eukaryota</taxon>
        <taxon>Fungi</taxon>
        <taxon>Dikarya</taxon>
        <taxon>Ascomycota</taxon>
        <taxon>Pezizomycotina</taxon>
        <taxon>Sordariomycetes</taxon>
        <taxon>Xylariomycetidae</taxon>
        <taxon>Xylariales</taxon>
        <taxon>Diatrypaceae</taxon>
        <taxon>Eutypa</taxon>
    </lineage>
</organism>
<gene>
    <name evidence="2" type="ORF">UCREL1_3370</name>
</gene>
<dbReference type="eggNOG" id="KOG1208">
    <property type="taxonomic scope" value="Eukaryota"/>
</dbReference>
<dbReference type="PANTHER" id="PTHR43157:SF22">
    <property type="entry name" value="SHORT-CHAIN DEHYDROGENASE_REDUCTASE PHMF"/>
    <property type="match status" value="1"/>
</dbReference>
<dbReference type="OrthoDB" id="542013at2759"/>
<dbReference type="GO" id="GO:0016491">
    <property type="term" value="F:oxidoreductase activity"/>
    <property type="evidence" value="ECO:0007669"/>
    <property type="project" value="UniProtKB-KW"/>
</dbReference>
<dbReference type="HOGENOM" id="CLU_010194_44_4_1"/>
<proteinExistence type="predicted"/>
<dbReference type="Pfam" id="PF00106">
    <property type="entry name" value="adh_short"/>
    <property type="match status" value="1"/>
</dbReference>
<dbReference type="InterPro" id="IPR002347">
    <property type="entry name" value="SDR_fam"/>
</dbReference>
<dbReference type="Proteomes" id="UP000012174">
    <property type="component" value="Unassembled WGS sequence"/>
</dbReference>
<dbReference type="Gene3D" id="3.40.50.720">
    <property type="entry name" value="NAD(P)-binding Rossmann-like Domain"/>
    <property type="match status" value="1"/>
</dbReference>
<dbReference type="PANTHER" id="PTHR43157">
    <property type="entry name" value="PHOSPHATIDYLINOSITOL-GLYCAN BIOSYNTHESIS CLASS F PROTEIN-RELATED"/>
    <property type="match status" value="1"/>
</dbReference>
<dbReference type="PRINTS" id="PR00081">
    <property type="entry name" value="GDHRDH"/>
</dbReference>